<feature type="binding site" evidence="15">
    <location>
        <position position="824"/>
    </location>
    <ligand>
        <name>ATP</name>
        <dbReference type="ChEBI" id="CHEBI:30616"/>
    </ligand>
</feature>
<dbReference type="SMART" id="SM00409">
    <property type="entry name" value="IG"/>
    <property type="match status" value="5"/>
</dbReference>
<dbReference type="SUPFAM" id="SSF48726">
    <property type="entry name" value="Immunoglobulin"/>
    <property type="match status" value="4"/>
</dbReference>
<evidence type="ECO:0000256" key="11">
    <source>
        <dbReference type="PIRSR" id="PIRSR000615-1"/>
    </source>
</evidence>
<keyword evidence="6" id="KW-1015">Disulfide bond</keyword>
<dbReference type="PANTHER" id="PTHR24416:SF600">
    <property type="entry name" value="PDGF- AND VEGF-RECEPTOR RELATED, ISOFORM J"/>
    <property type="match status" value="1"/>
</dbReference>
<feature type="domain" description="Ig-like" evidence="18">
    <location>
        <begin position="409"/>
        <end position="500"/>
    </location>
</feature>
<evidence type="ECO:0000256" key="7">
    <source>
        <dbReference type="ARBA" id="ARBA00023170"/>
    </source>
</evidence>
<feature type="domain" description="Ig-like" evidence="18">
    <location>
        <begin position="219"/>
        <end position="305"/>
    </location>
</feature>
<keyword evidence="7" id="KW-0675">Receptor</keyword>
<dbReference type="GO" id="GO:0046872">
    <property type="term" value="F:metal ion binding"/>
    <property type="evidence" value="ECO:0007669"/>
    <property type="project" value="UniProtKB-KW"/>
</dbReference>
<feature type="binding site" evidence="12">
    <location>
        <position position="1026"/>
    </location>
    <ligand>
        <name>ATP</name>
        <dbReference type="ChEBI" id="CHEBI:30616"/>
    </ligand>
</feature>
<dbReference type="InterPro" id="IPR003599">
    <property type="entry name" value="Ig_sub"/>
</dbReference>
<feature type="domain" description="Ig-like" evidence="18">
    <location>
        <begin position="309"/>
        <end position="400"/>
    </location>
</feature>
<keyword evidence="12 15" id="KW-0547">Nucleotide-binding</keyword>
<dbReference type="Gene3D" id="1.10.510.10">
    <property type="entry name" value="Transferase(Phosphotransferase) domain 1"/>
    <property type="match status" value="1"/>
</dbReference>
<feature type="signal peptide" evidence="16">
    <location>
        <begin position="1"/>
        <end position="18"/>
    </location>
</feature>
<dbReference type="Proteomes" id="UP001154078">
    <property type="component" value="Chromosome 1"/>
</dbReference>
<feature type="chain" id="PRO_5040387113" description="receptor protein-tyrosine kinase" evidence="16">
    <location>
        <begin position="19"/>
        <end position="1336"/>
    </location>
</feature>
<keyword evidence="8" id="KW-0325">Glycoprotein</keyword>
<dbReference type="InterPro" id="IPR008266">
    <property type="entry name" value="Tyr_kinase_AS"/>
</dbReference>
<evidence type="ECO:0000256" key="8">
    <source>
        <dbReference type="ARBA" id="ARBA00023180"/>
    </source>
</evidence>
<keyword evidence="13" id="KW-0479">Metal-binding</keyword>
<dbReference type="FunFam" id="3.30.200.20:FF:000384">
    <property type="entry name" value="Receptor protein-tyrosine kinase"/>
    <property type="match status" value="1"/>
</dbReference>
<evidence type="ECO:0000256" key="13">
    <source>
        <dbReference type="PIRSR" id="PIRSR000615-3"/>
    </source>
</evidence>
<proteinExistence type="predicted"/>
<evidence type="ECO:0000256" key="4">
    <source>
        <dbReference type="ARBA" id="ARBA00022989"/>
    </source>
</evidence>
<keyword evidence="9" id="KW-0393">Immunoglobulin domain</keyword>
<evidence type="ECO:0000256" key="3">
    <source>
        <dbReference type="ARBA" id="ARBA00022692"/>
    </source>
</evidence>
<evidence type="ECO:0000259" key="17">
    <source>
        <dbReference type="PROSITE" id="PS50011"/>
    </source>
</evidence>
<evidence type="ECO:0000259" key="18">
    <source>
        <dbReference type="PROSITE" id="PS50835"/>
    </source>
</evidence>
<sequence>MFFKCVLYFCVFIPIVSTKVELSIDKSEYVFEKGGNLDINCYGTEPIFWDIPKNSDNYTNINKKSLQGNKTHPYVASLEIRNISYLYVGSYMCVGQSEIKSIYFYVKDLENLYTCAVDEGEAILIYAKQNEDFILPCKPTFPEVVVALHSGDFNGYIEVGKVYENNALFNAHPQVGIWSNHTNKVTLISLECEFSYNNTMKMFMVDVYVEKSLDFLPTPQIMVLNFNHVEIGQKLVLDCELEIQNHVNMFWILPNTTAVKGTMIENKTKINQLIINSTAKTDAGNYLCVAKDHQNHNSNKSVFIDLIRPGHHFINLTKISNYSSEIKPHTNISLTVEIQAHPKPNISWEKQYDNYKCKPKKYEIVNNITHTTFMIKNTDMHDSGYYTVKATNSEDDKSLEFYVNVTDKPMVQIISDDFHLINENSTVICMVVANPPPNIEWFYKDCDSCDFKPINKSINTNRNNIYNSTVTIKRSKYGLLKCNASNSKGTDYDEVGYFVSDVKNGFEFAGLDDFYVDNKNVYLAFDQKISLMCGASVKNYSKPEWYVNSTLVEKGFGNGTFELKKANTIYSSKIYLKKEKAEYTDSGNYECKVKKYGNQIKYIDYALSVMNKSPLKVVLNQTTVKINGTHPITLTCDVFGLPKPKAVWLKGGQELKSTENILFSNGVPYTRLNLRVFKEGTYKCSGTLNDTISEEIYVEPENKIASSWNKVLFICLGVLLAILVVVLAIALKIFKLKQKLEYEMKQAGLDNFKCGAIENLNPNLGIDEQADLLPYDDKFEFPLENLKMGKQLGSGAFGVVMKAVARHIMDHEDMSVVAVKMVKKNADPALIKALASELKIMVHLGKHLNVLNLLGACTKNVAKRELMVIVEFCRYGNLHNYIQRHRDNFINQIDPNTQSADFRIGLEVLERVYSAPNSPAVKYAELSFQNPRRYTGSSQGSRNYSVNYSARTQMSSLSNNSEPSEEFFLSNNSSIQPDWRSNYKGDYKGNVKPICTKDLICWAFQVSRGMEYLASRKVLHGDLAARNILLSENNIVKICDFGLAKSMYNNDNYQKKGEALLPIRWMAIESIRDRIFSTQSDVWSFGVVLWEFFSLSRSPYPGILPDKTLYDKLASGYRMEKPEFAPKEIHNMMMDCWLEKPQNRPSFENLTKGLGDLLEDKVRRHYIDLNDPYLKMNTETLDTRSDYLAMVSPPDFGVLSSPLSDDCPNSPDLDSLGYLSMRSADIFSPRIKDGQIFDFADPQSRSTLNEKGSQFEMEPMMSPRDEVSDSFSNPSYHLPPKVGEIARTADNYVNMPQNKHDMKNEKKDTDKDVAVEYKEMPNYVNDSSRDWEGGRA</sequence>
<organism evidence="19 20">
    <name type="scientific">Brassicogethes aeneus</name>
    <name type="common">Rape pollen beetle</name>
    <name type="synonym">Meligethes aeneus</name>
    <dbReference type="NCBI Taxonomy" id="1431903"/>
    <lineage>
        <taxon>Eukaryota</taxon>
        <taxon>Metazoa</taxon>
        <taxon>Ecdysozoa</taxon>
        <taxon>Arthropoda</taxon>
        <taxon>Hexapoda</taxon>
        <taxon>Insecta</taxon>
        <taxon>Pterygota</taxon>
        <taxon>Neoptera</taxon>
        <taxon>Endopterygota</taxon>
        <taxon>Coleoptera</taxon>
        <taxon>Polyphaga</taxon>
        <taxon>Cucujiformia</taxon>
        <taxon>Nitidulidae</taxon>
        <taxon>Meligethinae</taxon>
        <taxon>Brassicogethes</taxon>
    </lineage>
</organism>
<dbReference type="Gene3D" id="3.30.200.20">
    <property type="entry name" value="Phosphorylase Kinase, domain 1"/>
    <property type="match status" value="1"/>
</dbReference>
<dbReference type="InterPro" id="IPR017441">
    <property type="entry name" value="Protein_kinase_ATP_BS"/>
</dbReference>
<keyword evidence="13" id="KW-0460">Magnesium</keyword>
<dbReference type="GO" id="GO:0005524">
    <property type="term" value="F:ATP binding"/>
    <property type="evidence" value="ECO:0007669"/>
    <property type="project" value="UniProtKB-UniRule"/>
</dbReference>
<dbReference type="PANTHER" id="PTHR24416">
    <property type="entry name" value="TYROSINE-PROTEIN KINASE RECEPTOR"/>
    <property type="match status" value="1"/>
</dbReference>
<dbReference type="InterPro" id="IPR013151">
    <property type="entry name" value="Immunoglobulin_dom"/>
</dbReference>
<evidence type="ECO:0000256" key="16">
    <source>
        <dbReference type="SAM" id="SignalP"/>
    </source>
</evidence>
<dbReference type="GO" id="GO:0007169">
    <property type="term" value="P:cell surface receptor protein tyrosine kinase signaling pathway"/>
    <property type="evidence" value="ECO:0007669"/>
    <property type="project" value="TreeGrafter"/>
</dbReference>
<feature type="binding site" evidence="13">
    <location>
        <position position="1027"/>
    </location>
    <ligand>
        <name>Mg(2+)</name>
        <dbReference type="ChEBI" id="CHEBI:18420"/>
    </ligand>
</feature>
<comment type="catalytic activity">
    <reaction evidence="10">
        <text>L-tyrosyl-[protein] + ATP = O-phospho-L-tyrosyl-[protein] + ADP + H(+)</text>
        <dbReference type="Rhea" id="RHEA:10596"/>
        <dbReference type="Rhea" id="RHEA-COMP:10136"/>
        <dbReference type="Rhea" id="RHEA-COMP:20101"/>
        <dbReference type="ChEBI" id="CHEBI:15378"/>
        <dbReference type="ChEBI" id="CHEBI:30616"/>
        <dbReference type="ChEBI" id="CHEBI:46858"/>
        <dbReference type="ChEBI" id="CHEBI:61978"/>
        <dbReference type="ChEBI" id="CHEBI:456216"/>
        <dbReference type="EC" id="2.7.10.1"/>
    </reaction>
</comment>
<evidence type="ECO:0000313" key="19">
    <source>
        <dbReference type="EMBL" id="CAH0548056.1"/>
    </source>
</evidence>
<evidence type="ECO:0000256" key="12">
    <source>
        <dbReference type="PIRSR" id="PIRSR000615-2"/>
    </source>
</evidence>
<keyword evidence="5" id="KW-0472">Membrane</keyword>
<keyword evidence="20" id="KW-1185">Reference proteome</keyword>
<keyword evidence="4" id="KW-1133">Transmembrane helix</keyword>
<dbReference type="Pfam" id="PF00047">
    <property type="entry name" value="ig"/>
    <property type="match status" value="1"/>
</dbReference>
<dbReference type="OrthoDB" id="3256376at2759"/>
<dbReference type="SMART" id="SM00408">
    <property type="entry name" value="IGc2"/>
    <property type="match status" value="5"/>
</dbReference>
<dbReference type="Pfam" id="PF07714">
    <property type="entry name" value="PK_Tyr_Ser-Thr"/>
    <property type="match status" value="1"/>
</dbReference>
<dbReference type="InterPro" id="IPR050122">
    <property type="entry name" value="RTK"/>
</dbReference>
<dbReference type="PROSITE" id="PS50011">
    <property type="entry name" value="PROTEIN_KINASE_DOM"/>
    <property type="match status" value="1"/>
</dbReference>
<feature type="site" description="Important for interaction with phosphotyrosine-binding proteins" evidence="14">
    <location>
        <position position="1166"/>
    </location>
</feature>
<evidence type="ECO:0000313" key="20">
    <source>
        <dbReference type="Proteomes" id="UP001154078"/>
    </source>
</evidence>
<feature type="domain" description="Ig-like" evidence="18">
    <location>
        <begin position="614"/>
        <end position="699"/>
    </location>
</feature>
<dbReference type="InterPro" id="IPR036179">
    <property type="entry name" value="Ig-like_dom_sf"/>
</dbReference>
<evidence type="ECO:0000256" key="6">
    <source>
        <dbReference type="ARBA" id="ARBA00023157"/>
    </source>
</evidence>
<evidence type="ECO:0000256" key="5">
    <source>
        <dbReference type="ARBA" id="ARBA00023136"/>
    </source>
</evidence>
<dbReference type="InterPro" id="IPR003598">
    <property type="entry name" value="Ig_sub2"/>
</dbReference>
<dbReference type="FunFam" id="1.10.510.10:FF:000373">
    <property type="entry name" value="Receptor protein-tyrosine kinase"/>
    <property type="match status" value="1"/>
</dbReference>
<evidence type="ECO:0000256" key="9">
    <source>
        <dbReference type="ARBA" id="ARBA00023319"/>
    </source>
</evidence>
<dbReference type="Pfam" id="PF07679">
    <property type="entry name" value="I-set"/>
    <property type="match status" value="1"/>
</dbReference>
<dbReference type="InterPro" id="IPR007110">
    <property type="entry name" value="Ig-like_dom"/>
</dbReference>
<dbReference type="InterPro" id="IPR000719">
    <property type="entry name" value="Prot_kinase_dom"/>
</dbReference>
<comment type="subcellular location">
    <subcellularLocation>
        <location evidence="1">Membrane</location>
        <topology evidence="1">Single-pass membrane protein</topology>
    </subcellularLocation>
</comment>
<dbReference type="GO" id="GO:0043235">
    <property type="term" value="C:receptor complex"/>
    <property type="evidence" value="ECO:0007669"/>
    <property type="project" value="TreeGrafter"/>
</dbReference>
<dbReference type="PIRSF" id="PIRSF000615">
    <property type="entry name" value="TyrPK_CSF1-R"/>
    <property type="match status" value="1"/>
</dbReference>
<evidence type="ECO:0000256" key="15">
    <source>
        <dbReference type="PROSITE-ProRule" id="PRU10141"/>
    </source>
</evidence>
<dbReference type="InterPro" id="IPR013783">
    <property type="entry name" value="Ig-like_fold"/>
</dbReference>
<evidence type="ECO:0000256" key="14">
    <source>
        <dbReference type="PIRSR" id="PIRSR000615-4"/>
    </source>
</evidence>
<gene>
    <name evidence="19" type="ORF">MELIAE_LOCUS1909</name>
</gene>
<evidence type="ECO:0000256" key="10">
    <source>
        <dbReference type="ARBA" id="ARBA00051243"/>
    </source>
</evidence>
<feature type="binding site" evidence="12">
    <location>
        <position position="820"/>
    </location>
    <ligand>
        <name>ATP</name>
        <dbReference type="ChEBI" id="CHEBI:30616"/>
    </ligand>
</feature>
<accession>A0A9P0AUA0</accession>
<keyword evidence="12 15" id="KW-0067">ATP-binding</keyword>
<evidence type="ECO:0000256" key="2">
    <source>
        <dbReference type="ARBA" id="ARBA00011902"/>
    </source>
</evidence>
<dbReference type="GO" id="GO:0005886">
    <property type="term" value="C:plasma membrane"/>
    <property type="evidence" value="ECO:0007669"/>
    <property type="project" value="TreeGrafter"/>
</dbReference>
<dbReference type="PROSITE" id="PS50835">
    <property type="entry name" value="IG_LIKE"/>
    <property type="match status" value="5"/>
</dbReference>
<keyword evidence="3" id="KW-0812">Transmembrane</keyword>
<feature type="active site" description="Proton acceptor" evidence="11">
    <location>
        <position position="1022"/>
    </location>
</feature>
<protein>
    <recommendedName>
        <fullName evidence="2">receptor protein-tyrosine kinase</fullName>
        <ecNumber evidence="2">2.7.10.1</ecNumber>
    </recommendedName>
</protein>
<reference evidence="19" key="1">
    <citation type="submission" date="2021-12" db="EMBL/GenBank/DDBJ databases">
        <authorList>
            <person name="King R."/>
        </authorList>
    </citation>
    <scope>NUCLEOTIDE SEQUENCE</scope>
</reference>
<dbReference type="Gene3D" id="2.60.40.10">
    <property type="entry name" value="Immunoglobulins"/>
    <property type="match status" value="5"/>
</dbReference>
<dbReference type="EMBL" id="OV121132">
    <property type="protein sequence ID" value="CAH0548056.1"/>
    <property type="molecule type" value="Genomic_DNA"/>
</dbReference>
<dbReference type="EC" id="2.7.10.1" evidence="2"/>
<dbReference type="GO" id="GO:0004714">
    <property type="term" value="F:transmembrane receptor protein tyrosine kinase activity"/>
    <property type="evidence" value="ECO:0007669"/>
    <property type="project" value="UniProtKB-EC"/>
</dbReference>
<dbReference type="PROSITE" id="PS00109">
    <property type="entry name" value="PROTEIN_KINASE_TYR"/>
    <property type="match status" value="1"/>
</dbReference>
<feature type="binding site" evidence="13">
    <location>
        <position position="1040"/>
    </location>
    <ligand>
        <name>Mg(2+)</name>
        <dbReference type="ChEBI" id="CHEBI:18420"/>
    </ligand>
</feature>
<feature type="domain" description="Protein kinase" evidence="17">
    <location>
        <begin position="786"/>
        <end position="1174"/>
    </location>
</feature>
<keyword evidence="16" id="KW-0732">Signal</keyword>
<dbReference type="SUPFAM" id="SSF56112">
    <property type="entry name" value="Protein kinase-like (PK-like)"/>
    <property type="match status" value="1"/>
</dbReference>
<feature type="domain" description="Ig-like" evidence="18">
    <location>
        <begin position="527"/>
        <end position="608"/>
    </location>
</feature>
<dbReference type="InterPro" id="IPR001245">
    <property type="entry name" value="Ser-Thr/Tyr_kinase_cat_dom"/>
</dbReference>
<name>A0A9P0AUA0_BRAAE</name>
<dbReference type="PROSITE" id="PS00107">
    <property type="entry name" value="PROTEIN_KINASE_ATP"/>
    <property type="match status" value="1"/>
</dbReference>
<dbReference type="InterPro" id="IPR013098">
    <property type="entry name" value="Ig_I-set"/>
</dbReference>
<feature type="binding site" evidence="12">
    <location>
        <begin position="793"/>
        <end position="800"/>
    </location>
    <ligand>
        <name>ATP</name>
        <dbReference type="ChEBI" id="CHEBI:30616"/>
    </ligand>
</feature>
<dbReference type="InterPro" id="IPR011009">
    <property type="entry name" value="Kinase-like_dom_sf"/>
</dbReference>
<evidence type="ECO:0000256" key="1">
    <source>
        <dbReference type="ARBA" id="ARBA00004167"/>
    </source>
</evidence>